<comment type="caution">
    <text evidence="1">The sequence shown here is derived from an EMBL/GenBank/DDBJ whole genome shotgun (WGS) entry which is preliminary data.</text>
</comment>
<organism evidence="1">
    <name type="scientific">marine sediment metagenome</name>
    <dbReference type="NCBI Taxonomy" id="412755"/>
    <lineage>
        <taxon>unclassified sequences</taxon>
        <taxon>metagenomes</taxon>
        <taxon>ecological metagenomes</taxon>
    </lineage>
</organism>
<name>X1DXK8_9ZZZZ</name>
<proteinExistence type="predicted"/>
<gene>
    <name evidence="1" type="ORF">S01H4_53963</name>
</gene>
<accession>X1DXK8</accession>
<dbReference type="AlphaFoldDB" id="X1DXK8"/>
<protein>
    <submittedName>
        <fullName evidence="1">Uncharacterized protein</fullName>
    </submittedName>
</protein>
<feature type="non-terminal residue" evidence="1">
    <location>
        <position position="1"/>
    </location>
</feature>
<dbReference type="EMBL" id="BART01031004">
    <property type="protein sequence ID" value="GAH09659.1"/>
    <property type="molecule type" value="Genomic_DNA"/>
</dbReference>
<evidence type="ECO:0000313" key="1">
    <source>
        <dbReference type="EMBL" id="GAH09659.1"/>
    </source>
</evidence>
<reference evidence="1" key="1">
    <citation type="journal article" date="2014" name="Front. Microbiol.">
        <title>High frequency of phylogenetically diverse reductive dehalogenase-homologous genes in deep subseafloor sedimentary metagenomes.</title>
        <authorList>
            <person name="Kawai M."/>
            <person name="Futagami T."/>
            <person name="Toyoda A."/>
            <person name="Takaki Y."/>
            <person name="Nishi S."/>
            <person name="Hori S."/>
            <person name="Arai W."/>
            <person name="Tsubouchi T."/>
            <person name="Morono Y."/>
            <person name="Uchiyama I."/>
            <person name="Ito T."/>
            <person name="Fujiyama A."/>
            <person name="Inagaki F."/>
            <person name="Takami H."/>
        </authorList>
    </citation>
    <scope>NUCLEOTIDE SEQUENCE</scope>
    <source>
        <strain evidence="1">Expedition CK06-06</strain>
    </source>
</reference>
<sequence>SAIIKGSDRSETKSTCDSILKIIEGKPGGTPIDYVINLRWANLPSIVDDANVVVIGKRFHHSKKGDLKKLHIRFIELGFQVLEDAGQFGGGPLTYRLTELARKLGNMTVLEITLSHCIAENHDRVAEILESLTIL</sequence>